<feature type="transmembrane region" description="Helical" evidence="6">
    <location>
        <begin position="265"/>
        <end position="288"/>
    </location>
</feature>
<name>A0A2J5I4G3_9EURO</name>
<organism evidence="7 8">
    <name type="scientific">Aspergillus taichungensis</name>
    <dbReference type="NCBI Taxonomy" id="482145"/>
    <lineage>
        <taxon>Eukaryota</taxon>
        <taxon>Fungi</taxon>
        <taxon>Dikarya</taxon>
        <taxon>Ascomycota</taxon>
        <taxon>Pezizomycotina</taxon>
        <taxon>Eurotiomycetes</taxon>
        <taxon>Eurotiomycetidae</taxon>
        <taxon>Eurotiales</taxon>
        <taxon>Aspergillaceae</taxon>
        <taxon>Aspergillus</taxon>
        <taxon>Aspergillus subgen. Circumdati</taxon>
    </lineage>
</organism>
<comment type="subcellular location">
    <subcellularLocation>
        <location evidence="1">Membrane</location>
        <topology evidence="1">Multi-pass membrane protein</topology>
    </subcellularLocation>
</comment>
<feature type="transmembrane region" description="Helical" evidence="6">
    <location>
        <begin position="108"/>
        <end position="130"/>
    </location>
</feature>
<evidence type="ECO:0000313" key="7">
    <source>
        <dbReference type="EMBL" id="PLN84779.1"/>
    </source>
</evidence>
<dbReference type="PANTHER" id="PTHR11785">
    <property type="entry name" value="AMINO ACID TRANSPORTER"/>
    <property type="match status" value="1"/>
</dbReference>
<dbReference type="GO" id="GO:0015179">
    <property type="term" value="F:L-amino acid transmembrane transporter activity"/>
    <property type="evidence" value="ECO:0007669"/>
    <property type="project" value="TreeGrafter"/>
</dbReference>
<feature type="transmembrane region" description="Helical" evidence="6">
    <location>
        <begin position="465"/>
        <end position="486"/>
    </location>
</feature>
<dbReference type="GO" id="GO:0016020">
    <property type="term" value="C:membrane"/>
    <property type="evidence" value="ECO:0007669"/>
    <property type="project" value="UniProtKB-SubCell"/>
</dbReference>
<evidence type="ECO:0000256" key="2">
    <source>
        <dbReference type="ARBA" id="ARBA00022692"/>
    </source>
</evidence>
<feature type="transmembrane region" description="Helical" evidence="6">
    <location>
        <begin position="151"/>
        <end position="171"/>
    </location>
</feature>
<keyword evidence="3 6" id="KW-1133">Transmembrane helix</keyword>
<feature type="transmembrane region" description="Helical" evidence="6">
    <location>
        <begin position="498"/>
        <end position="523"/>
    </location>
</feature>
<sequence>MDADTLEMAASPTHRAQPNANSRPAGKWKQQRELNTIDVACLIINKMIGGGVFVSSSHVVSLTGNKLVALCLWIFGGIYSFCSMYVYLEYGLAWPYNGGEFLYLAKIFPVPPMVFASAFAWFFVLFATTTNNSITFATYINPHDIEDPDEWMVKFIACAAVLAVACLHYRMVNIGIQTNNILAAYKVIFLGVMGVAGLIATCRNGTRGELAGLNDYTSPGDGRPLLGGNVSLAILQVLYSYHGWENANYVTSEIKGDDKETLKRGALIGVGVVNCLYILFNLSAYFLLDFQTIIDQATLFPVKFAETAFESTPGSTTKWAICVCVALCALGNLTGVIFTNARVARNIAHYRLIPFYQFFGTSSRWGRREGDGLGTPSGGLALHSLVTCIYVASIPGVTAHSDGKLFVLTLYTYGHSVVTFILGIGLPFLPHRIHQYDTRCSDPGGYQQRRKWTSYQVLSNRAARYGVVAFFTLVNGFLIGMPLGLAQNTAKSHREIPSWVSAVTALSVFGFGTLVALYIICFVRDLNFQQTSAELYVPHNKRMWVVEYPDFTQWCAWKQTFVPRPWTEIKGLLVDNAEATSAARCRQLCHDRENSYG</sequence>
<feature type="transmembrane region" description="Helical" evidence="6">
    <location>
        <begin position="183"/>
        <end position="202"/>
    </location>
</feature>
<dbReference type="AlphaFoldDB" id="A0A2J5I4G3"/>
<evidence type="ECO:0000256" key="4">
    <source>
        <dbReference type="ARBA" id="ARBA00023136"/>
    </source>
</evidence>
<dbReference type="InterPro" id="IPR002293">
    <property type="entry name" value="AA/rel_permease1"/>
</dbReference>
<keyword evidence="8" id="KW-1185">Reference proteome</keyword>
<dbReference type="EMBL" id="KZ559509">
    <property type="protein sequence ID" value="PLN84779.1"/>
    <property type="molecule type" value="Genomic_DNA"/>
</dbReference>
<dbReference type="InterPro" id="IPR050598">
    <property type="entry name" value="AminoAcid_Transporter"/>
</dbReference>
<protein>
    <submittedName>
        <fullName evidence="7">Amino acid transporter</fullName>
    </submittedName>
</protein>
<feature type="transmembrane region" description="Helical" evidence="6">
    <location>
        <begin position="405"/>
        <end position="429"/>
    </location>
</feature>
<evidence type="ECO:0000256" key="3">
    <source>
        <dbReference type="ARBA" id="ARBA00022989"/>
    </source>
</evidence>
<evidence type="ECO:0000313" key="8">
    <source>
        <dbReference type="Proteomes" id="UP000235023"/>
    </source>
</evidence>
<evidence type="ECO:0000256" key="6">
    <source>
        <dbReference type="SAM" id="Phobius"/>
    </source>
</evidence>
<feature type="transmembrane region" description="Helical" evidence="6">
    <location>
        <begin position="373"/>
        <end position="393"/>
    </location>
</feature>
<dbReference type="Proteomes" id="UP000235023">
    <property type="component" value="Unassembled WGS sequence"/>
</dbReference>
<reference evidence="8" key="1">
    <citation type="submission" date="2017-12" db="EMBL/GenBank/DDBJ databases">
        <authorList>
            <consortium name="DOE Joint Genome Institute"/>
            <person name="Mondo S.J."/>
            <person name="Kjaerbolling I."/>
            <person name="Vesth T.C."/>
            <person name="Frisvad J.C."/>
            <person name="Nybo J.L."/>
            <person name="Theobald S."/>
            <person name="Kuo A."/>
            <person name="Bowyer P."/>
            <person name="Matsuda Y."/>
            <person name="Lyhne E.K."/>
            <person name="Kogle M.E."/>
            <person name="Clum A."/>
            <person name="Lipzen A."/>
            <person name="Salamov A."/>
            <person name="Ngan C.Y."/>
            <person name="Daum C."/>
            <person name="Chiniquy J."/>
            <person name="Barry K."/>
            <person name="LaButti K."/>
            <person name="Haridas S."/>
            <person name="Simmons B.A."/>
            <person name="Magnuson J.K."/>
            <person name="Mortensen U.H."/>
            <person name="Larsen T.O."/>
            <person name="Grigoriev I.V."/>
            <person name="Baker S.E."/>
            <person name="Andersen M.R."/>
            <person name="Nordberg H.P."/>
            <person name="Cantor M.N."/>
            <person name="Hua S.X."/>
        </authorList>
    </citation>
    <scope>NUCLEOTIDE SEQUENCE [LARGE SCALE GENOMIC DNA]</scope>
    <source>
        <strain evidence="8">IBT 19404</strain>
    </source>
</reference>
<evidence type="ECO:0000256" key="1">
    <source>
        <dbReference type="ARBA" id="ARBA00004141"/>
    </source>
</evidence>
<proteinExistence type="predicted"/>
<feature type="transmembrane region" description="Helical" evidence="6">
    <location>
        <begin position="67"/>
        <end position="88"/>
    </location>
</feature>
<dbReference type="PANTHER" id="PTHR11785:SF382">
    <property type="entry name" value="LOW-AFFINITY METHIONINE PERMEASE"/>
    <property type="match status" value="1"/>
</dbReference>
<feature type="region of interest" description="Disordered" evidence="5">
    <location>
        <begin position="1"/>
        <end position="29"/>
    </location>
</feature>
<keyword evidence="4 6" id="KW-0472">Membrane</keyword>
<feature type="transmembrane region" description="Helical" evidence="6">
    <location>
        <begin position="318"/>
        <end position="341"/>
    </location>
</feature>
<keyword evidence="2 6" id="KW-0812">Transmembrane</keyword>
<dbReference type="Pfam" id="PF13520">
    <property type="entry name" value="AA_permease_2"/>
    <property type="match status" value="1"/>
</dbReference>
<dbReference type="Gene3D" id="1.20.1740.10">
    <property type="entry name" value="Amino acid/polyamine transporter I"/>
    <property type="match status" value="1"/>
</dbReference>
<gene>
    <name evidence="7" type="ORF">BDW42DRAFT_183474</name>
</gene>
<accession>A0A2J5I4G3</accession>
<evidence type="ECO:0000256" key="5">
    <source>
        <dbReference type="SAM" id="MobiDB-lite"/>
    </source>
</evidence>
<dbReference type="OrthoDB" id="4486741at2759"/>